<evidence type="ECO:0000256" key="6">
    <source>
        <dbReference type="ARBA" id="ARBA00023136"/>
    </source>
</evidence>
<feature type="transmembrane region" description="Helical" evidence="7">
    <location>
        <begin position="159"/>
        <end position="181"/>
    </location>
</feature>
<dbReference type="RefSeq" id="WP_107866835.1">
    <property type="nucleotide sequence ID" value="NZ_QAON01000020.1"/>
</dbReference>
<feature type="transmembrane region" description="Helical" evidence="7">
    <location>
        <begin position="27"/>
        <end position="46"/>
    </location>
</feature>
<evidence type="ECO:0000313" key="8">
    <source>
        <dbReference type="EMBL" id="PTQ87228.1"/>
    </source>
</evidence>
<proteinExistence type="inferred from homology"/>
<evidence type="ECO:0000256" key="1">
    <source>
        <dbReference type="ARBA" id="ARBA00004651"/>
    </source>
</evidence>
<dbReference type="Pfam" id="PF07681">
    <property type="entry name" value="DoxX"/>
    <property type="match status" value="1"/>
</dbReference>
<dbReference type="AlphaFoldDB" id="A0A2T5ITN2"/>
<evidence type="ECO:0000256" key="3">
    <source>
        <dbReference type="ARBA" id="ARBA00022475"/>
    </source>
</evidence>
<dbReference type="EMBL" id="QAON01000020">
    <property type="protein sequence ID" value="PTQ87228.1"/>
    <property type="molecule type" value="Genomic_DNA"/>
</dbReference>
<keyword evidence="5 7" id="KW-1133">Transmembrane helix</keyword>
<dbReference type="GO" id="GO:0005886">
    <property type="term" value="C:plasma membrane"/>
    <property type="evidence" value="ECO:0007669"/>
    <property type="project" value="UniProtKB-SubCell"/>
</dbReference>
<evidence type="ECO:0000256" key="4">
    <source>
        <dbReference type="ARBA" id="ARBA00022692"/>
    </source>
</evidence>
<evidence type="ECO:0000313" key="9">
    <source>
        <dbReference type="Proteomes" id="UP000244223"/>
    </source>
</evidence>
<dbReference type="Proteomes" id="UP000244223">
    <property type="component" value="Unassembled WGS sequence"/>
</dbReference>
<sequence length="201" mass="22616">MKLITLYNHFHTTLFNYLKHLDGLAPLALRLYLVPIFWMAGFHKYQSFADTVEWFGNADYGLGLPFPWLMAFLATSAELAGAVLLTLGLATRWISLPLIITMIVAIVTVHLPNGWQAIADPHAPFANQQVIDSAEKLGKARELLQAHGNYDWLTSSGNFVVLNNGIEFAATYLIMLICLFFSGGGRYVSVDYWLANYWQQK</sequence>
<gene>
    <name evidence="8" type="ORF">C8N29_12034</name>
</gene>
<keyword evidence="6 7" id="KW-0472">Membrane</keyword>
<keyword evidence="4 7" id="KW-0812">Transmembrane</keyword>
<comment type="subcellular location">
    <subcellularLocation>
        <location evidence="1">Cell membrane</location>
        <topology evidence="1">Multi-pass membrane protein</topology>
    </subcellularLocation>
</comment>
<accession>A0A2T5ITN2</accession>
<keyword evidence="9" id="KW-1185">Reference proteome</keyword>
<evidence type="ECO:0000256" key="7">
    <source>
        <dbReference type="SAM" id="Phobius"/>
    </source>
</evidence>
<dbReference type="OrthoDB" id="346004at2"/>
<organism evidence="8 9">
    <name type="scientific">Agitococcus lubricus</name>
    <dbReference type="NCBI Taxonomy" id="1077255"/>
    <lineage>
        <taxon>Bacteria</taxon>
        <taxon>Pseudomonadati</taxon>
        <taxon>Pseudomonadota</taxon>
        <taxon>Gammaproteobacteria</taxon>
        <taxon>Moraxellales</taxon>
        <taxon>Moraxellaceae</taxon>
        <taxon>Agitococcus</taxon>
    </lineage>
</organism>
<dbReference type="PANTHER" id="PTHR33452">
    <property type="entry name" value="OXIDOREDUCTASE CATD-RELATED"/>
    <property type="match status" value="1"/>
</dbReference>
<comment type="similarity">
    <text evidence="2">Belongs to the DoxX family.</text>
</comment>
<dbReference type="InterPro" id="IPR051907">
    <property type="entry name" value="DoxX-like_oxidoreductase"/>
</dbReference>
<keyword evidence="3" id="KW-1003">Cell membrane</keyword>
<dbReference type="InterPro" id="IPR032808">
    <property type="entry name" value="DoxX"/>
</dbReference>
<dbReference type="PANTHER" id="PTHR33452:SF19">
    <property type="entry name" value="DOXX FAMILY PROTEIN"/>
    <property type="match status" value="1"/>
</dbReference>
<comment type="caution">
    <text evidence="8">The sequence shown here is derived from an EMBL/GenBank/DDBJ whole genome shotgun (WGS) entry which is preliminary data.</text>
</comment>
<evidence type="ECO:0000256" key="5">
    <source>
        <dbReference type="ARBA" id="ARBA00022989"/>
    </source>
</evidence>
<reference evidence="8 9" key="1">
    <citation type="submission" date="2018-04" db="EMBL/GenBank/DDBJ databases">
        <title>Genomic Encyclopedia of Archaeal and Bacterial Type Strains, Phase II (KMG-II): from individual species to whole genera.</title>
        <authorList>
            <person name="Goeker M."/>
        </authorList>
    </citation>
    <scope>NUCLEOTIDE SEQUENCE [LARGE SCALE GENOMIC DNA]</scope>
    <source>
        <strain evidence="8 9">DSM 5822</strain>
    </source>
</reference>
<evidence type="ECO:0000256" key="2">
    <source>
        <dbReference type="ARBA" id="ARBA00006679"/>
    </source>
</evidence>
<feature type="transmembrane region" description="Helical" evidence="7">
    <location>
        <begin position="66"/>
        <end position="87"/>
    </location>
</feature>
<protein>
    <submittedName>
        <fullName evidence="8">Putative membrane protein YphA (DoxX/SURF4 family)</fullName>
    </submittedName>
</protein>
<feature type="transmembrane region" description="Helical" evidence="7">
    <location>
        <begin position="94"/>
        <end position="111"/>
    </location>
</feature>
<name>A0A2T5ITN2_9GAMM</name>